<accession>A0A162J589</accession>
<comment type="caution">
    <text evidence="3">The sequence shown here is derived from an EMBL/GenBank/DDBJ whole genome shotgun (WGS) entry which is preliminary data.</text>
</comment>
<dbReference type="AlphaFoldDB" id="A0A162J589"/>
<feature type="region of interest" description="Disordered" evidence="1">
    <location>
        <begin position="533"/>
        <end position="553"/>
    </location>
</feature>
<dbReference type="CDD" id="cd09917">
    <property type="entry name" value="F-box_SF"/>
    <property type="match status" value="1"/>
</dbReference>
<protein>
    <submittedName>
        <fullName evidence="3">Cyclin-like F-box</fullName>
    </submittedName>
</protein>
<name>A0A162J589_CORFA</name>
<proteinExistence type="predicted"/>
<dbReference type="RefSeq" id="XP_018704561.1">
    <property type="nucleotide sequence ID" value="XM_018848227.1"/>
</dbReference>
<gene>
    <name evidence="3" type="ORF">ISF_04621</name>
</gene>
<dbReference type="PROSITE" id="PS50181">
    <property type="entry name" value="FBOX"/>
    <property type="match status" value="1"/>
</dbReference>
<dbReference type="InterPro" id="IPR001810">
    <property type="entry name" value="F-box_dom"/>
</dbReference>
<dbReference type="InterPro" id="IPR036047">
    <property type="entry name" value="F-box-like_dom_sf"/>
</dbReference>
<dbReference type="GeneID" id="30020913"/>
<sequence>MSETRTPARTVAMDPPHITEFASKRYFEKLNQLNANQTQTETAVSSSAATTTVPAPTTLPSSTFILPLRESRTGDTQSKPVEQKKDKSRFFSLKQRVSLRHSKTSGPVIVPSIVHEALAVPQPTAVVDSTTREIPFDQLFLALPNELQIQIISFLPLTDVLNLRLASKPWHTLITLNEGPIVRHHVENHIPAYALRLYPITKPADYNFHSLCSIWHRLHVAAKLAYLMCEWITKDIFLQQTEAQRRAFAPQHEIMRRRLIPLLFTLFHFFETYRKFHLEHINENNGHGLQREPYTLNPVEKRVMDMYDDQTLLRVHEVFPLVISSFCRRLRPPTYVGRVERSLRGYLREKPADEVHVAILCLGGLRQVERLWEIKGYNSRRAAVDAWYGNLIQEPITETQTKARLAGLRGFGRKKSTSGDRPGHRLSFSESLYRVRSPSGSIDSTNGYFDPNWVFHTSLAAEVPMAPLDPEQADKLLHDLPVLQHIWLATAEALILERKIVSRPQDIKRNQQVMLDLIRQDSLKEEDEWWYGRHNPEAVRPPPSLSLAEDDAD</sequence>
<evidence type="ECO:0000256" key="1">
    <source>
        <dbReference type="SAM" id="MobiDB-lite"/>
    </source>
</evidence>
<evidence type="ECO:0000313" key="3">
    <source>
        <dbReference type="EMBL" id="OAA63912.1"/>
    </source>
</evidence>
<evidence type="ECO:0000313" key="4">
    <source>
        <dbReference type="Proteomes" id="UP000076744"/>
    </source>
</evidence>
<dbReference type="Proteomes" id="UP000076744">
    <property type="component" value="Unassembled WGS sequence"/>
</dbReference>
<feature type="domain" description="F-box" evidence="2">
    <location>
        <begin position="137"/>
        <end position="174"/>
    </location>
</feature>
<organism evidence="3 4">
    <name type="scientific">Cordyceps fumosorosea (strain ARSEF 2679)</name>
    <name type="common">Isaria fumosorosea</name>
    <dbReference type="NCBI Taxonomy" id="1081104"/>
    <lineage>
        <taxon>Eukaryota</taxon>
        <taxon>Fungi</taxon>
        <taxon>Dikarya</taxon>
        <taxon>Ascomycota</taxon>
        <taxon>Pezizomycotina</taxon>
        <taxon>Sordariomycetes</taxon>
        <taxon>Hypocreomycetidae</taxon>
        <taxon>Hypocreales</taxon>
        <taxon>Cordycipitaceae</taxon>
        <taxon>Cordyceps</taxon>
    </lineage>
</organism>
<evidence type="ECO:0000259" key="2">
    <source>
        <dbReference type="PROSITE" id="PS50181"/>
    </source>
</evidence>
<reference evidence="3 4" key="1">
    <citation type="journal article" date="2016" name="Genome Biol. Evol.">
        <title>Divergent and convergent evolution of fungal pathogenicity.</title>
        <authorList>
            <person name="Shang Y."/>
            <person name="Xiao G."/>
            <person name="Zheng P."/>
            <person name="Cen K."/>
            <person name="Zhan S."/>
            <person name="Wang C."/>
        </authorList>
    </citation>
    <scope>NUCLEOTIDE SEQUENCE [LARGE SCALE GENOMIC DNA]</scope>
    <source>
        <strain evidence="3 4">ARSEF 2679</strain>
    </source>
</reference>
<dbReference type="EMBL" id="AZHB01000010">
    <property type="protein sequence ID" value="OAA63912.1"/>
    <property type="molecule type" value="Genomic_DNA"/>
</dbReference>
<keyword evidence="4" id="KW-1185">Reference proteome</keyword>
<dbReference type="Gene3D" id="1.20.1280.50">
    <property type="match status" value="1"/>
</dbReference>
<dbReference type="Pfam" id="PF12937">
    <property type="entry name" value="F-box-like"/>
    <property type="match status" value="1"/>
</dbReference>
<dbReference type="SMART" id="SM00256">
    <property type="entry name" value="FBOX"/>
    <property type="match status" value="1"/>
</dbReference>
<dbReference type="SUPFAM" id="SSF81383">
    <property type="entry name" value="F-box domain"/>
    <property type="match status" value="1"/>
</dbReference>
<dbReference type="OrthoDB" id="5396937at2759"/>
<dbReference type="STRING" id="1081104.A0A162J589"/>